<dbReference type="Gene3D" id="2.40.50.140">
    <property type="entry name" value="Nucleic acid-binding proteins"/>
    <property type="match status" value="2"/>
</dbReference>
<reference evidence="2 3" key="1">
    <citation type="journal article" date="2016" name="Front. Microbiol.">
        <title>Genomic Resource of Rice Seed Associated Bacteria.</title>
        <authorList>
            <person name="Midha S."/>
            <person name="Bansal K."/>
            <person name="Sharma S."/>
            <person name="Kumar N."/>
            <person name="Patil P.P."/>
            <person name="Chaudhry V."/>
            <person name="Patil P.B."/>
        </authorList>
    </citation>
    <scope>NUCLEOTIDE SEQUENCE [LARGE SCALE GENOMIC DNA]</scope>
    <source>
        <strain evidence="2 3">NS226</strain>
    </source>
</reference>
<dbReference type="CDD" id="cd04458">
    <property type="entry name" value="CSP_CDS"/>
    <property type="match status" value="2"/>
</dbReference>
<organism evidence="2 3">
    <name type="scientific">Aureimonas ureilytica</name>
    <dbReference type="NCBI Taxonomy" id="401562"/>
    <lineage>
        <taxon>Bacteria</taxon>
        <taxon>Pseudomonadati</taxon>
        <taxon>Pseudomonadota</taxon>
        <taxon>Alphaproteobacteria</taxon>
        <taxon>Hyphomicrobiales</taxon>
        <taxon>Aurantimonadaceae</taxon>
        <taxon>Aureimonas</taxon>
    </lineage>
</organism>
<dbReference type="PROSITE" id="PS51857">
    <property type="entry name" value="CSD_2"/>
    <property type="match status" value="2"/>
</dbReference>
<dbReference type="GO" id="GO:0005829">
    <property type="term" value="C:cytosol"/>
    <property type="evidence" value="ECO:0007669"/>
    <property type="project" value="UniProtKB-ARBA"/>
</dbReference>
<evidence type="ECO:0000313" key="3">
    <source>
        <dbReference type="Proteomes" id="UP000078272"/>
    </source>
</evidence>
<evidence type="ECO:0000313" key="2">
    <source>
        <dbReference type="EMBL" id="KTQ95209.1"/>
    </source>
</evidence>
<dbReference type="InterPro" id="IPR050181">
    <property type="entry name" value="Cold_shock_domain"/>
</dbReference>
<dbReference type="AlphaFoldDB" id="A0A175R9A0"/>
<name>A0A175R9A0_9HYPH</name>
<feature type="domain" description="CSD" evidence="1">
    <location>
        <begin position="7"/>
        <end position="72"/>
    </location>
</feature>
<dbReference type="InterPro" id="IPR002059">
    <property type="entry name" value="CSP_DNA-bd"/>
</dbReference>
<protein>
    <submittedName>
        <fullName evidence="2">Cold-shock protein</fullName>
    </submittedName>
</protein>
<dbReference type="SMART" id="SM00357">
    <property type="entry name" value="CSP"/>
    <property type="match status" value="2"/>
</dbReference>
<dbReference type="GO" id="GO:0003676">
    <property type="term" value="F:nucleic acid binding"/>
    <property type="evidence" value="ECO:0007669"/>
    <property type="project" value="InterPro"/>
</dbReference>
<dbReference type="PANTHER" id="PTHR11544">
    <property type="entry name" value="COLD SHOCK DOMAIN CONTAINING PROTEINS"/>
    <property type="match status" value="1"/>
</dbReference>
<accession>A0A175R9A0</accession>
<dbReference type="PATRIC" id="fig|401562.3.peg.2191"/>
<feature type="domain" description="CSD" evidence="1">
    <location>
        <begin position="100"/>
        <end position="165"/>
    </location>
</feature>
<dbReference type="STRING" id="401562.NS365_20280"/>
<gene>
    <name evidence="2" type="ORF">NS226_13100</name>
</gene>
<dbReference type="EMBL" id="LDPZ01000024">
    <property type="protein sequence ID" value="KTQ95209.1"/>
    <property type="molecule type" value="Genomic_DNA"/>
</dbReference>
<evidence type="ECO:0000259" key="1">
    <source>
        <dbReference type="PROSITE" id="PS51857"/>
    </source>
</evidence>
<dbReference type="PRINTS" id="PR00050">
    <property type="entry name" value="COLDSHOCK"/>
</dbReference>
<proteinExistence type="predicted"/>
<dbReference type="Pfam" id="PF00313">
    <property type="entry name" value="CSD"/>
    <property type="match status" value="2"/>
</dbReference>
<comment type="caution">
    <text evidence="2">The sequence shown here is derived from an EMBL/GenBank/DDBJ whole genome shotgun (WGS) entry which is preliminary data.</text>
</comment>
<dbReference type="InterPro" id="IPR011129">
    <property type="entry name" value="CSD"/>
</dbReference>
<dbReference type="InterPro" id="IPR012340">
    <property type="entry name" value="NA-bd_OB-fold"/>
</dbReference>
<dbReference type="Proteomes" id="UP000078272">
    <property type="component" value="Unassembled WGS sequence"/>
</dbReference>
<dbReference type="SUPFAM" id="SSF50249">
    <property type="entry name" value="Nucleic acid-binding proteins"/>
    <property type="match status" value="2"/>
</dbReference>
<sequence>MAEPAQVVSGRIKWFDVAKGFGFVVPDDGSADILLHVTCLRRDGYSTVLEGATIVCEVQKGGRGLQASRVVSMDASTAVSSGSAGAPMRTHVQVDPSSDLELASVKWFNRTKGYGFLSRGEGTEDIFVHMETLRRYGMTELRPGQSVLVRFGLGSKGLMAAEIQPLGPTADEHGGEEA</sequence>